<dbReference type="PROSITE" id="PS00022">
    <property type="entry name" value="EGF_1"/>
    <property type="match status" value="2"/>
</dbReference>
<proteinExistence type="predicted"/>
<dbReference type="Pfam" id="PF21700">
    <property type="entry name" value="EGF_DL_JAG"/>
    <property type="match status" value="1"/>
</dbReference>
<dbReference type="Gene3D" id="2.10.25.10">
    <property type="entry name" value="Laminin"/>
    <property type="match status" value="2"/>
</dbReference>
<dbReference type="PROSITE" id="PS01186">
    <property type="entry name" value="EGF_2"/>
    <property type="match status" value="2"/>
</dbReference>
<dbReference type="InterPro" id="IPR013111">
    <property type="entry name" value="EGF_extracell"/>
</dbReference>
<gene>
    <name evidence="6" type="ORF">PXEA_LOCUS35953</name>
</gene>
<evidence type="ECO:0000256" key="3">
    <source>
        <dbReference type="ARBA" id="ARBA00023157"/>
    </source>
</evidence>
<dbReference type="CDD" id="cd00054">
    <property type="entry name" value="EGF_CA"/>
    <property type="match status" value="1"/>
</dbReference>
<dbReference type="PANTHER" id="PTHR24049">
    <property type="entry name" value="CRUMBS FAMILY MEMBER"/>
    <property type="match status" value="1"/>
</dbReference>
<keyword evidence="7" id="KW-1185">Reference proteome</keyword>
<dbReference type="Pfam" id="PF07974">
    <property type="entry name" value="EGF_2"/>
    <property type="match status" value="1"/>
</dbReference>
<keyword evidence="1 4" id="KW-0245">EGF-like domain</keyword>
<evidence type="ECO:0000256" key="4">
    <source>
        <dbReference type="PROSITE-ProRule" id="PRU00076"/>
    </source>
</evidence>
<dbReference type="PANTHER" id="PTHR24049:SF35">
    <property type="entry name" value="EGF-LIKE DOMAIN-CONTAINING PROTEIN"/>
    <property type="match status" value="1"/>
</dbReference>
<feature type="domain" description="EGF-like" evidence="5">
    <location>
        <begin position="13"/>
        <end position="52"/>
    </location>
</feature>
<dbReference type="Proteomes" id="UP000784294">
    <property type="component" value="Unassembled WGS sequence"/>
</dbReference>
<dbReference type="SUPFAM" id="SSF57196">
    <property type="entry name" value="EGF/Laminin"/>
    <property type="match status" value="1"/>
</dbReference>
<dbReference type="AlphaFoldDB" id="A0A3S5FH64"/>
<evidence type="ECO:0000256" key="2">
    <source>
        <dbReference type="ARBA" id="ARBA00022737"/>
    </source>
</evidence>
<dbReference type="InterPro" id="IPR051022">
    <property type="entry name" value="Notch_Cell-Fate_Det"/>
</dbReference>
<evidence type="ECO:0000313" key="6">
    <source>
        <dbReference type="EMBL" id="VEL42513.1"/>
    </source>
</evidence>
<dbReference type="PROSITE" id="PS50026">
    <property type="entry name" value="EGF_3"/>
    <property type="match status" value="2"/>
</dbReference>
<dbReference type="FunFam" id="2.10.25.10:FF:000294">
    <property type="entry name" value="Delta-like protein"/>
    <property type="match status" value="1"/>
</dbReference>
<evidence type="ECO:0000313" key="7">
    <source>
        <dbReference type="Proteomes" id="UP000784294"/>
    </source>
</evidence>
<protein>
    <recommendedName>
        <fullName evidence="5">EGF-like domain-containing protein</fullName>
    </recommendedName>
</protein>
<keyword evidence="3 4" id="KW-1015">Disulfide bond</keyword>
<feature type="disulfide bond" evidence="4">
    <location>
        <begin position="42"/>
        <end position="51"/>
    </location>
</feature>
<evidence type="ECO:0000259" key="5">
    <source>
        <dbReference type="PROSITE" id="PS50026"/>
    </source>
</evidence>
<dbReference type="EMBL" id="CAAALY010274840">
    <property type="protein sequence ID" value="VEL42513.1"/>
    <property type="molecule type" value="Genomic_DNA"/>
</dbReference>
<accession>A0A3S5FH64</accession>
<dbReference type="SMART" id="SM00179">
    <property type="entry name" value="EGF_CA"/>
    <property type="match status" value="1"/>
</dbReference>
<dbReference type="GO" id="GO:0005509">
    <property type="term" value="F:calcium ion binding"/>
    <property type="evidence" value="ECO:0007669"/>
    <property type="project" value="InterPro"/>
</dbReference>
<sequence>MGWRGKDCSRCIPHPDCVQGVCSPKAGGNETTGSLEPYTCLCLPGWGGVYCSIDLDYCSHHHGVCRNQGVCLNMQGKASAQYRCQCPPGFRGDHCEVVEDDCQVHGCGAGVGKCVIWSDGKVSN</sequence>
<comment type="caution">
    <text evidence="4">Lacks conserved residue(s) required for the propagation of feature annotation.</text>
</comment>
<organism evidence="6 7">
    <name type="scientific">Protopolystoma xenopodis</name>
    <dbReference type="NCBI Taxonomy" id="117903"/>
    <lineage>
        <taxon>Eukaryota</taxon>
        <taxon>Metazoa</taxon>
        <taxon>Spiralia</taxon>
        <taxon>Lophotrochozoa</taxon>
        <taxon>Platyhelminthes</taxon>
        <taxon>Monogenea</taxon>
        <taxon>Polyopisthocotylea</taxon>
        <taxon>Polystomatidea</taxon>
        <taxon>Polystomatidae</taxon>
        <taxon>Protopolystoma</taxon>
    </lineage>
</organism>
<dbReference type="OrthoDB" id="5953235at2759"/>
<dbReference type="SMART" id="SM00181">
    <property type="entry name" value="EGF"/>
    <property type="match status" value="2"/>
</dbReference>
<reference evidence="6" key="1">
    <citation type="submission" date="2018-11" db="EMBL/GenBank/DDBJ databases">
        <authorList>
            <consortium name="Pathogen Informatics"/>
        </authorList>
    </citation>
    <scope>NUCLEOTIDE SEQUENCE</scope>
</reference>
<comment type="caution">
    <text evidence="6">The sequence shown here is derived from an EMBL/GenBank/DDBJ whole genome shotgun (WGS) entry which is preliminary data.</text>
</comment>
<feature type="disulfide bond" evidence="4">
    <location>
        <begin position="86"/>
        <end position="95"/>
    </location>
</feature>
<evidence type="ECO:0000256" key="1">
    <source>
        <dbReference type="ARBA" id="ARBA00022536"/>
    </source>
</evidence>
<keyword evidence="2" id="KW-0677">Repeat</keyword>
<feature type="domain" description="EGF-like" evidence="5">
    <location>
        <begin position="54"/>
        <end position="96"/>
    </location>
</feature>
<dbReference type="InterPro" id="IPR000742">
    <property type="entry name" value="EGF"/>
</dbReference>
<dbReference type="InterPro" id="IPR001881">
    <property type="entry name" value="EGF-like_Ca-bd_dom"/>
</dbReference>
<name>A0A3S5FH64_9PLAT</name>